<reference evidence="2" key="1">
    <citation type="submission" date="2014-09" db="EMBL/GenBank/DDBJ databases">
        <authorList>
            <person name="Magalhaes I.L.F."/>
            <person name="Oliveira U."/>
            <person name="Santos F.R."/>
            <person name="Vidigal T.H.D.A."/>
            <person name="Brescovit A.D."/>
            <person name="Santos A.J."/>
        </authorList>
    </citation>
    <scope>NUCLEOTIDE SEQUENCE</scope>
    <source>
        <tissue evidence="2">Shoot tissue taken approximately 20 cm above the soil surface</tissue>
    </source>
</reference>
<evidence type="ECO:0000256" key="1">
    <source>
        <dbReference type="SAM" id="Phobius"/>
    </source>
</evidence>
<dbReference type="EMBL" id="GBRH01167618">
    <property type="protein sequence ID" value="JAE30278.1"/>
    <property type="molecule type" value="Transcribed_RNA"/>
</dbReference>
<keyword evidence="1" id="KW-0812">Transmembrane</keyword>
<keyword evidence="1" id="KW-1133">Transmembrane helix</keyword>
<name>A0A0A9HBH8_ARUDO</name>
<sequence>MDFFPPVEILCVVVRLNHMAPPQEEQRRKKDYRGAAASLTKCLSASLVFSYGNSFFTVLLLLEGCDLLLVWTFFVLSVGG</sequence>
<reference evidence="2" key="2">
    <citation type="journal article" date="2015" name="Data Brief">
        <title>Shoot transcriptome of the giant reed, Arundo donax.</title>
        <authorList>
            <person name="Barrero R.A."/>
            <person name="Guerrero F.D."/>
            <person name="Moolhuijzen P."/>
            <person name="Goolsby J.A."/>
            <person name="Tidwell J."/>
            <person name="Bellgard S.E."/>
            <person name="Bellgard M.I."/>
        </authorList>
    </citation>
    <scope>NUCLEOTIDE SEQUENCE</scope>
    <source>
        <tissue evidence="2">Shoot tissue taken approximately 20 cm above the soil surface</tissue>
    </source>
</reference>
<protein>
    <submittedName>
        <fullName evidence="2">Uncharacterized protein</fullName>
    </submittedName>
</protein>
<dbReference type="AlphaFoldDB" id="A0A0A9HBH8"/>
<accession>A0A0A9HBH8</accession>
<evidence type="ECO:0000313" key="2">
    <source>
        <dbReference type="EMBL" id="JAE30278.1"/>
    </source>
</evidence>
<keyword evidence="1" id="KW-0472">Membrane</keyword>
<proteinExistence type="predicted"/>
<feature type="transmembrane region" description="Helical" evidence="1">
    <location>
        <begin position="55"/>
        <end position="76"/>
    </location>
</feature>
<organism evidence="2">
    <name type="scientific">Arundo donax</name>
    <name type="common">Giant reed</name>
    <name type="synonym">Donax arundinaceus</name>
    <dbReference type="NCBI Taxonomy" id="35708"/>
    <lineage>
        <taxon>Eukaryota</taxon>
        <taxon>Viridiplantae</taxon>
        <taxon>Streptophyta</taxon>
        <taxon>Embryophyta</taxon>
        <taxon>Tracheophyta</taxon>
        <taxon>Spermatophyta</taxon>
        <taxon>Magnoliopsida</taxon>
        <taxon>Liliopsida</taxon>
        <taxon>Poales</taxon>
        <taxon>Poaceae</taxon>
        <taxon>PACMAD clade</taxon>
        <taxon>Arundinoideae</taxon>
        <taxon>Arundineae</taxon>
        <taxon>Arundo</taxon>
    </lineage>
</organism>